<dbReference type="EMBL" id="MK072062">
    <property type="protein sequence ID" value="AYV77655.1"/>
    <property type="molecule type" value="Genomic_DNA"/>
</dbReference>
<gene>
    <name evidence="1" type="ORF">Dasosvirus21_1</name>
</gene>
<organism evidence="1">
    <name type="scientific">Dasosvirus sp</name>
    <dbReference type="NCBI Taxonomy" id="2487764"/>
    <lineage>
        <taxon>Viruses</taxon>
        <taxon>Varidnaviria</taxon>
        <taxon>Bamfordvirae</taxon>
        <taxon>Nucleocytoviricota</taxon>
        <taxon>Megaviricetes</taxon>
        <taxon>Imitervirales</taxon>
        <taxon>Mimiviridae</taxon>
        <taxon>Klosneuvirinae</taxon>
    </lineage>
</organism>
<reference evidence="1" key="1">
    <citation type="submission" date="2018-10" db="EMBL/GenBank/DDBJ databases">
        <title>Hidden diversity of soil giant viruses.</title>
        <authorList>
            <person name="Schulz F."/>
            <person name="Alteio L."/>
            <person name="Goudeau D."/>
            <person name="Ryan E.M."/>
            <person name="Malmstrom R.R."/>
            <person name="Blanchard J."/>
            <person name="Woyke T."/>
        </authorList>
    </citation>
    <scope>NUCLEOTIDE SEQUENCE</scope>
    <source>
        <strain evidence="1">DSV1</strain>
    </source>
</reference>
<sequence length="168" mass="20714">QNFEIIKYLIEEKNMNPAKRCKANYNCYQYVIQNPKKEKIIKYLFETKKMNVKKRKYYGKYYLKYIWGQCPDDSELIRYLVEEININIEIVERIHPYSFQFYTDTVSIFRNNYLVLNKILYYGHLYYSYYMPFIQLINQFNPLSLNKTKTQVTKCVDMFRLRKQKINC</sequence>
<protein>
    <recommendedName>
        <fullName evidence="2">Ankyrin repeat protein</fullName>
    </recommendedName>
</protein>
<proteinExistence type="predicted"/>
<evidence type="ECO:0008006" key="2">
    <source>
        <dbReference type="Google" id="ProtNLM"/>
    </source>
</evidence>
<accession>A0A3G4ZS08</accession>
<feature type="non-terminal residue" evidence="1">
    <location>
        <position position="1"/>
    </location>
</feature>
<evidence type="ECO:0000313" key="1">
    <source>
        <dbReference type="EMBL" id="AYV77655.1"/>
    </source>
</evidence>
<name>A0A3G4ZS08_9VIRU</name>